<dbReference type="SUPFAM" id="SSF81631">
    <property type="entry name" value="PAP/OAS1 substrate-binding domain"/>
    <property type="match status" value="1"/>
</dbReference>
<dbReference type="GO" id="GO:0043634">
    <property type="term" value="P:polyadenylation-dependent ncRNA catabolic process"/>
    <property type="evidence" value="ECO:0007669"/>
    <property type="project" value="TreeGrafter"/>
</dbReference>
<accession>A0AAD5YGU4</accession>
<feature type="domain" description="PAP-associated" evidence="6">
    <location>
        <begin position="278"/>
        <end position="328"/>
    </location>
</feature>
<dbReference type="InterPro" id="IPR045862">
    <property type="entry name" value="Trf4-like"/>
</dbReference>
<dbReference type="Proteomes" id="UP001212997">
    <property type="component" value="Unassembled WGS sequence"/>
</dbReference>
<evidence type="ECO:0000313" key="9">
    <source>
        <dbReference type="Proteomes" id="UP001212997"/>
    </source>
</evidence>
<dbReference type="Gene3D" id="1.10.1410.10">
    <property type="match status" value="1"/>
</dbReference>
<sequence length="507" mass="55767">MTEPSPDPIQALPDSTVDCASNSGPSSTTSDTSTKKFTRAKRRTLKKKRQREASATEGHTPWLETLGMTEYESKEQRLHDEIVAFLEYMRPTIQERRARELVTARVTDIVKRRFPTGTVTLFGSAAHDLVLPDGDIDLVVQTPQVYEDAFKTRSLFQLSSMLRTALVTRGGQVAVGAKVPVLSFPTVFPLGSFDFDISINAEDGTKAIPVVKGYLESFPPLRPLVLVVKALLSQQGLNSPANGGLGSYAIICLVLCFLKLNPKHHPVEYIQNHMESESLGTLVMDFLDYFGNEFPYSTSYVAAAQGKILPKESLGWTNKDCPEALSIECLINPGRDIGKATSRIAQVRSAFQEALTALKEYPFSMSQGNILGSALGVSCKTLDRRKHLKHIVDSGSLESDLAAIVLPPEWSTPQNPKPQPPRGRRRPPPQNAAPYHIPYHPSYSAYAGAYAPIPVSQYPHNTFRPSYSSYGPGPTYLNYGSPSPALHPAQIPHGSSEDVHRAKRQRI</sequence>
<proteinExistence type="inferred from homology"/>
<feature type="region of interest" description="Disordered" evidence="5">
    <location>
        <begin position="1"/>
        <end position="61"/>
    </location>
</feature>
<dbReference type="Pfam" id="PF03828">
    <property type="entry name" value="PAP_assoc"/>
    <property type="match status" value="1"/>
</dbReference>
<dbReference type="Gene3D" id="3.30.460.10">
    <property type="entry name" value="Beta Polymerase, domain 2"/>
    <property type="match status" value="1"/>
</dbReference>
<dbReference type="GO" id="GO:0031499">
    <property type="term" value="C:TRAMP complex"/>
    <property type="evidence" value="ECO:0007669"/>
    <property type="project" value="TreeGrafter"/>
</dbReference>
<feature type="domain" description="Poly(A) RNA polymerase mitochondrial-like central palm" evidence="7">
    <location>
        <begin position="78"/>
        <end position="207"/>
    </location>
</feature>
<evidence type="ECO:0000259" key="6">
    <source>
        <dbReference type="Pfam" id="PF03828"/>
    </source>
</evidence>
<gene>
    <name evidence="8" type="ORF">NLI96_g5554</name>
</gene>
<dbReference type="PANTHER" id="PTHR23092">
    <property type="entry name" value="POLY(A) RNA POLYMERASE"/>
    <property type="match status" value="1"/>
</dbReference>
<keyword evidence="3" id="KW-0479">Metal-binding</keyword>
<dbReference type="EMBL" id="JANAWD010000184">
    <property type="protein sequence ID" value="KAJ3484575.1"/>
    <property type="molecule type" value="Genomic_DNA"/>
</dbReference>
<evidence type="ECO:0000313" key="8">
    <source>
        <dbReference type="EMBL" id="KAJ3484575.1"/>
    </source>
</evidence>
<protein>
    <recommendedName>
        <fullName evidence="2">polynucleotide adenylyltransferase</fullName>
        <ecNumber evidence="2">2.7.7.19</ecNumber>
    </recommendedName>
</protein>
<dbReference type="InterPro" id="IPR054708">
    <property type="entry name" value="MTPAP-like_central"/>
</dbReference>
<name>A0AAD5YGU4_9APHY</name>
<keyword evidence="9" id="KW-1185">Reference proteome</keyword>
<dbReference type="InterPro" id="IPR002058">
    <property type="entry name" value="PAP_assoc"/>
</dbReference>
<feature type="compositionally biased region" description="Basic residues" evidence="5">
    <location>
        <begin position="36"/>
        <end position="50"/>
    </location>
</feature>
<feature type="compositionally biased region" description="Low complexity" evidence="5">
    <location>
        <begin position="21"/>
        <end position="32"/>
    </location>
</feature>
<dbReference type="GO" id="GO:0031123">
    <property type="term" value="P:RNA 3'-end processing"/>
    <property type="evidence" value="ECO:0007669"/>
    <property type="project" value="TreeGrafter"/>
</dbReference>
<feature type="region of interest" description="Disordered" evidence="5">
    <location>
        <begin position="406"/>
        <end position="436"/>
    </location>
</feature>
<dbReference type="GO" id="GO:0005730">
    <property type="term" value="C:nucleolus"/>
    <property type="evidence" value="ECO:0007669"/>
    <property type="project" value="TreeGrafter"/>
</dbReference>
<comment type="similarity">
    <text evidence="1">Belongs to the DNA polymerase type-B-like family.</text>
</comment>
<keyword evidence="4" id="KW-0460">Magnesium</keyword>
<dbReference type="Pfam" id="PF22600">
    <property type="entry name" value="MTPAP-like_central"/>
    <property type="match status" value="1"/>
</dbReference>
<dbReference type="AlphaFoldDB" id="A0AAD5YGU4"/>
<evidence type="ECO:0000256" key="3">
    <source>
        <dbReference type="ARBA" id="ARBA00022723"/>
    </source>
</evidence>
<dbReference type="SUPFAM" id="SSF81301">
    <property type="entry name" value="Nucleotidyltransferase"/>
    <property type="match status" value="1"/>
</dbReference>
<dbReference type="GO" id="GO:0010605">
    <property type="term" value="P:negative regulation of macromolecule metabolic process"/>
    <property type="evidence" value="ECO:0007669"/>
    <property type="project" value="UniProtKB-ARBA"/>
</dbReference>
<organism evidence="8 9">
    <name type="scientific">Meripilus lineatus</name>
    <dbReference type="NCBI Taxonomy" id="2056292"/>
    <lineage>
        <taxon>Eukaryota</taxon>
        <taxon>Fungi</taxon>
        <taxon>Dikarya</taxon>
        <taxon>Basidiomycota</taxon>
        <taxon>Agaricomycotina</taxon>
        <taxon>Agaricomycetes</taxon>
        <taxon>Polyporales</taxon>
        <taxon>Meripilaceae</taxon>
        <taxon>Meripilus</taxon>
    </lineage>
</organism>
<reference evidence="8" key="1">
    <citation type="submission" date="2022-07" db="EMBL/GenBank/DDBJ databases">
        <title>Genome Sequence of Physisporinus lineatus.</title>
        <authorList>
            <person name="Buettner E."/>
        </authorList>
    </citation>
    <scope>NUCLEOTIDE SEQUENCE</scope>
    <source>
        <strain evidence="8">VT162</strain>
    </source>
</reference>
<evidence type="ECO:0000256" key="4">
    <source>
        <dbReference type="ARBA" id="ARBA00022842"/>
    </source>
</evidence>
<dbReference type="GO" id="GO:0046872">
    <property type="term" value="F:metal ion binding"/>
    <property type="evidence" value="ECO:0007669"/>
    <property type="project" value="UniProtKB-KW"/>
</dbReference>
<dbReference type="GO" id="GO:1990817">
    <property type="term" value="F:poly(A) RNA polymerase activity"/>
    <property type="evidence" value="ECO:0007669"/>
    <property type="project" value="UniProtKB-EC"/>
</dbReference>
<evidence type="ECO:0000259" key="7">
    <source>
        <dbReference type="Pfam" id="PF22600"/>
    </source>
</evidence>
<dbReference type="GO" id="GO:0003729">
    <property type="term" value="F:mRNA binding"/>
    <property type="evidence" value="ECO:0007669"/>
    <property type="project" value="TreeGrafter"/>
</dbReference>
<dbReference type="InterPro" id="IPR043519">
    <property type="entry name" value="NT_sf"/>
</dbReference>
<dbReference type="CDD" id="cd05402">
    <property type="entry name" value="NT_PAP_TUTase"/>
    <property type="match status" value="1"/>
</dbReference>
<comment type="caution">
    <text evidence="8">The sequence shown here is derived from an EMBL/GenBank/DDBJ whole genome shotgun (WGS) entry which is preliminary data.</text>
</comment>
<dbReference type="PANTHER" id="PTHR23092:SF15">
    <property type="entry name" value="INACTIVE NON-CANONICAL POLY(A) RNA POLYMERASE PROTEIN TRF4-2-RELATED"/>
    <property type="match status" value="1"/>
</dbReference>
<evidence type="ECO:0000256" key="5">
    <source>
        <dbReference type="SAM" id="MobiDB-lite"/>
    </source>
</evidence>
<feature type="region of interest" description="Disordered" evidence="5">
    <location>
        <begin position="481"/>
        <end position="507"/>
    </location>
</feature>
<evidence type="ECO:0000256" key="1">
    <source>
        <dbReference type="ARBA" id="ARBA00008593"/>
    </source>
</evidence>
<evidence type="ECO:0000256" key="2">
    <source>
        <dbReference type="ARBA" id="ARBA00012388"/>
    </source>
</evidence>
<dbReference type="EC" id="2.7.7.19" evidence="2"/>